<dbReference type="PANTHER" id="PTHR48125">
    <property type="entry name" value="LP07818P1"/>
    <property type="match status" value="1"/>
</dbReference>
<protein>
    <submittedName>
        <fullName evidence="4">PspC domain protein</fullName>
    </submittedName>
</protein>
<feature type="transmembrane region" description="Helical" evidence="2">
    <location>
        <begin position="373"/>
        <end position="395"/>
    </location>
</feature>
<dbReference type="PANTHER" id="PTHR48125:SF10">
    <property type="entry name" value="OS12G0136300 PROTEIN"/>
    <property type="match status" value="1"/>
</dbReference>
<feature type="domain" description="Phage shock protein PspC N-terminal" evidence="3">
    <location>
        <begin position="40"/>
        <end position="90"/>
    </location>
</feature>
<feature type="transmembrane region" description="Helical" evidence="2">
    <location>
        <begin position="402"/>
        <end position="422"/>
    </location>
</feature>
<name>A0A0M2H8S7_MICTR</name>
<reference evidence="4 5" key="1">
    <citation type="submission" date="2015-02" db="EMBL/GenBank/DDBJ databases">
        <title>Draft genome sequences of ten Microbacterium spp. with emphasis on heavy metal contaminated environments.</title>
        <authorList>
            <person name="Corretto E."/>
        </authorList>
    </citation>
    <scope>NUCLEOTIDE SEQUENCE [LARGE SCALE GENOMIC DNA]</scope>
    <source>
        <strain evidence="4 5">DSM 8608</strain>
    </source>
</reference>
<dbReference type="Pfam" id="PF04024">
    <property type="entry name" value="PspC"/>
    <property type="match status" value="1"/>
</dbReference>
<feature type="compositionally biased region" description="Pro residues" evidence="1">
    <location>
        <begin position="11"/>
        <end position="22"/>
    </location>
</feature>
<sequence length="557" mass="56817">MTDATTAAPTDPGPPPTAPPGLPTGTDRFFSWVEGLGIVRADGWLGGVCGGLAARLRIDPIIVRGIFVVVALFGFPALLVYAIAWALLPDTSGRIHLRELFHGRYDAAMTGVFILAVVGFVPVVPWLRNILMWPLWALTGFAPWAWDGSGIWGLGSPFGGIGVILTLALIGTAVYFIVRAAQAGRPSRAGAPMASAPPAPVASHSGADAAPPLAADAAGIADPAGRAPAGSATGSKTVPAPTPDAAAASPGASGGGGPAAPAGALPGPDAGDVAAADWRADWRATQEQWRVQNDAWRRSQQDAARAAREQARRERHAHGAAFALDAEERRRARRASYPRTSFAFVLTTLGAAVVAGALAVLVASSPGSETAPYAGAIGLFTAAVITALAMVVAGAFRRRSGLLTAVTIVLLVIGSTVAAASGPQRLVIGSIQLGTATYEQTAIQPFGSTFISVGSLSDGEDIRAGGVVVTKGVGGTDIVVHPGTVLELDATLGDGVVLYSRIPDAGGEAVSGTVEPDADGEVTWRAVNEDPSSDALTTQHVTLDQRTGSVQVTIFEK</sequence>
<comment type="caution">
    <text evidence="4">The sequence shown here is derived from an EMBL/GenBank/DDBJ whole genome shotgun (WGS) entry which is preliminary data.</text>
</comment>
<feature type="compositionally biased region" description="Low complexity" evidence="1">
    <location>
        <begin position="259"/>
        <end position="272"/>
    </location>
</feature>
<feature type="transmembrane region" description="Helical" evidence="2">
    <location>
        <begin position="65"/>
        <end position="87"/>
    </location>
</feature>
<feature type="compositionally biased region" description="Low complexity" evidence="1">
    <location>
        <begin position="201"/>
        <end position="230"/>
    </location>
</feature>
<evidence type="ECO:0000259" key="3">
    <source>
        <dbReference type="Pfam" id="PF04024"/>
    </source>
</evidence>
<feature type="transmembrane region" description="Helical" evidence="2">
    <location>
        <begin position="340"/>
        <end position="361"/>
    </location>
</feature>
<evidence type="ECO:0000313" key="5">
    <source>
        <dbReference type="Proteomes" id="UP000034098"/>
    </source>
</evidence>
<keyword evidence="5" id="KW-1185">Reference proteome</keyword>
<evidence type="ECO:0000313" key="4">
    <source>
        <dbReference type="EMBL" id="KJL41021.1"/>
    </source>
</evidence>
<dbReference type="PATRIC" id="fig|69370.6.peg.2987"/>
<organism evidence="4 5">
    <name type="scientific">Microbacterium trichothecenolyticum</name>
    <name type="common">Aureobacterium trichothecenolyticum</name>
    <dbReference type="NCBI Taxonomy" id="69370"/>
    <lineage>
        <taxon>Bacteria</taxon>
        <taxon>Bacillati</taxon>
        <taxon>Actinomycetota</taxon>
        <taxon>Actinomycetes</taxon>
        <taxon>Micrococcales</taxon>
        <taxon>Microbacteriaceae</taxon>
        <taxon>Microbacterium</taxon>
    </lineage>
</organism>
<accession>A0A0M2H8S7</accession>
<dbReference type="EMBL" id="JYJA01000038">
    <property type="protein sequence ID" value="KJL41021.1"/>
    <property type="molecule type" value="Genomic_DNA"/>
</dbReference>
<gene>
    <name evidence="4" type="ORF">RS82_02936</name>
</gene>
<feature type="region of interest" description="Disordered" evidence="1">
    <location>
        <begin position="1"/>
        <end position="22"/>
    </location>
</feature>
<evidence type="ECO:0000256" key="1">
    <source>
        <dbReference type="SAM" id="MobiDB-lite"/>
    </source>
</evidence>
<dbReference type="InterPro" id="IPR007168">
    <property type="entry name" value="Phageshock_PspC_N"/>
</dbReference>
<feature type="compositionally biased region" description="Low complexity" evidence="1">
    <location>
        <begin position="1"/>
        <end position="10"/>
    </location>
</feature>
<proteinExistence type="predicted"/>
<keyword evidence="2" id="KW-1133">Transmembrane helix</keyword>
<feature type="region of interest" description="Disordered" evidence="1">
    <location>
        <begin position="188"/>
        <end position="272"/>
    </location>
</feature>
<feature type="transmembrane region" description="Helical" evidence="2">
    <location>
        <begin position="158"/>
        <end position="178"/>
    </location>
</feature>
<keyword evidence="2" id="KW-0472">Membrane</keyword>
<keyword evidence="2" id="KW-0812">Transmembrane</keyword>
<dbReference type="RefSeq" id="WP_045300695.1">
    <property type="nucleotide sequence ID" value="NZ_JYJA01000038.1"/>
</dbReference>
<dbReference type="Proteomes" id="UP000034098">
    <property type="component" value="Unassembled WGS sequence"/>
</dbReference>
<feature type="transmembrane region" description="Helical" evidence="2">
    <location>
        <begin position="107"/>
        <end position="123"/>
    </location>
</feature>
<dbReference type="AlphaFoldDB" id="A0A0M2H8S7"/>
<feature type="transmembrane region" description="Helical" evidence="2">
    <location>
        <begin position="130"/>
        <end position="146"/>
    </location>
</feature>
<dbReference type="OrthoDB" id="7359894at2"/>
<evidence type="ECO:0000256" key="2">
    <source>
        <dbReference type="SAM" id="Phobius"/>
    </source>
</evidence>